<feature type="compositionally biased region" description="Polar residues" evidence="1">
    <location>
        <begin position="1"/>
        <end position="12"/>
    </location>
</feature>
<accession>A0A368FFM0</accession>
<evidence type="ECO:0000313" key="2">
    <source>
        <dbReference type="EMBL" id="RCN28957.1"/>
    </source>
</evidence>
<dbReference type="EMBL" id="JOJR01002215">
    <property type="protein sequence ID" value="RCN28957.1"/>
    <property type="molecule type" value="Genomic_DNA"/>
</dbReference>
<keyword evidence="3" id="KW-1185">Reference proteome</keyword>
<comment type="caution">
    <text evidence="2">The sequence shown here is derived from an EMBL/GenBank/DDBJ whole genome shotgun (WGS) entry which is preliminary data.</text>
</comment>
<evidence type="ECO:0000256" key="1">
    <source>
        <dbReference type="SAM" id="MobiDB-lite"/>
    </source>
</evidence>
<name>A0A368FFM0_ANCCA</name>
<protein>
    <submittedName>
        <fullName evidence="2">Uncharacterized protein</fullName>
    </submittedName>
</protein>
<reference evidence="2 3" key="1">
    <citation type="submission" date="2014-10" db="EMBL/GenBank/DDBJ databases">
        <title>Draft genome of the hookworm Ancylostoma caninum.</title>
        <authorList>
            <person name="Mitreva M."/>
        </authorList>
    </citation>
    <scope>NUCLEOTIDE SEQUENCE [LARGE SCALE GENOMIC DNA]</scope>
    <source>
        <strain evidence="2 3">Baltimore</strain>
    </source>
</reference>
<dbReference type="Proteomes" id="UP000252519">
    <property type="component" value="Unassembled WGS sequence"/>
</dbReference>
<feature type="region of interest" description="Disordered" evidence="1">
    <location>
        <begin position="1"/>
        <end position="29"/>
    </location>
</feature>
<organism evidence="2 3">
    <name type="scientific">Ancylostoma caninum</name>
    <name type="common">Dog hookworm</name>
    <dbReference type="NCBI Taxonomy" id="29170"/>
    <lineage>
        <taxon>Eukaryota</taxon>
        <taxon>Metazoa</taxon>
        <taxon>Ecdysozoa</taxon>
        <taxon>Nematoda</taxon>
        <taxon>Chromadorea</taxon>
        <taxon>Rhabditida</taxon>
        <taxon>Rhabditina</taxon>
        <taxon>Rhabditomorpha</taxon>
        <taxon>Strongyloidea</taxon>
        <taxon>Ancylostomatidae</taxon>
        <taxon>Ancylostomatinae</taxon>
        <taxon>Ancylostoma</taxon>
    </lineage>
</organism>
<dbReference type="OrthoDB" id="1394818at2759"/>
<gene>
    <name evidence="2" type="ORF">ANCCAN_25293</name>
</gene>
<proteinExistence type="predicted"/>
<sequence>MTSPGRNLNGCPTNPGPSSPSSLPSSGRIRLFSPEGDRSALATISLDTTAVDLAKAYEVDSIYLQIGNLHIRSVFAALLLG</sequence>
<evidence type="ECO:0000313" key="3">
    <source>
        <dbReference type="Proteomes" id="UP000252519"/>
    </source>
</evidence>
<dbReference type="AlphaFoldDB" id="A0A368FFM0"/>